<evidence type="ECO:0000313" key="2">
    <source>
        <dbReference type="EMBL" id="CCE29300.1"/>
    </source>
</evidence>
<keyword evidence="1" id="KW-0732">Signal</keyword>
<proteinExistence type="predicted"/>
<dbReference type="Proteomes" id="UP000016801">
    <property type="component" value="Unassembled WGS sequence"/>
</dbReference>
<evidence type="ECO:0000256" key="1">
    <source>
        <dbReference type="SAM" id="SignalP"/>
    </source>
</evidence>
<reference evidence="2 3" key="1">
    <citation type="journal article" date="2013" name="PLoS Genet.">
        <title>Plant-symbiotic fungi as chemical engineers: Multi-genome analysis of the Clavicipitaceae reveals dynamics of alkaloid loci.</title>
        <authorList>
            <person name="Schardl C.L."/>
            <person name="Young C.A."/>
            <person name="Hesse U."/>
            <person name="Amyotte S.G."/>
            <person name="Andreeva K."/>
            <person name="Calie P.J."/>
            <person name="Fleetwood D.J."/>
            <person name="Haws D.C."/>
            <person name="Moore N."/>
            <person name="Oeser B."/>
            <person name="Panaccione D.G."/>
            <person name="Schweri K.K."/>
            <person name="Voisey C.R."/>
            <person name="Farman M.L."/>
            <person name="Jaromczyk J.W."/>
            <person name="Roe B.A."/>
            <person name="O'Sullivan D.M."/>
            <person name="Scott B."/>
            <person name="Tudzynski P."/>
            <person name="An Z."/>
            <person name="Arnaoudova E.G."/>
            <person name="Bullock C.T."/>
            <person name="Charlton N.D."/>
            <person name="Chen L."/>
            <person name="Cox M."/>
            <person name="Dinkins R.D."/>
            <person name="Florea S."/>
            <person name="Glenn A.E."/>
            <person name="Gordon A."/>
            <person name="Gueldener U."/>
            <person name="Harris D.R."/>
            <person name="Hollin W."/>
            <person name="Jaromczyk J."/>
            <person name="Johnson R.D."/>
            <person name="Khan A.K."/>
            <person name="Leistner E."/>
            <person name="Leuchtmann A."/>
            <person name="Li C."/>
            <person name="Liu J."/>
            <person name="Liu J."/>
            <person name="Liu M."/>
            <person name="Mace W."/>
            <person name="Machado C."/>
            <person name="Nagabhyru P."/>
            <person name="Pan J."/>
            <person name="Schmid J."/>
            <person name="Sugawara K."/>
            <person name="Steiner U."/>
            <person name="Takach J.E."/>
            <person name="Tanaka E."/>
            <person name="Webb J.S."/>
            <person name="Wilson E.V."/>
            <person name="Wiseman J.L."/>
            <person name="Yoshida R."/>
            <person name="Zeng Z."/>
        </authorList>
    </citation>
    <scope>NUCLEOTIDE SEQUENCE [LARGE SCALE GENOMIC DNA]</scope>
    <source>
        <strain evidence="2 3">20.1</strain>
    </source>
</reference>
<dbReference type="OrthoDB" id="4950518at2759"/>
<feature type="signal peptide" evidence="1">
    <location>
        <begin position="1"/>
        <end position="18"/>
    </location>
</feature>
<dbReference type="AlphaFoldDB" id="M1W4H5"/>
<organism evidence="2 3">
    <name type="scientific">Claviceps purpurea (strain 20.1)</name>
    <name type="common">Ergot fungus</name>
    <name type="synonym">Sphacelia segetum</name>
    <dbReference type="NCBI Taxonomy" id="1111077"/>
    <lineage>
        <taxon>Eukaryota</taxon>
        <taxon>Fungi</taxon>
        <taxon>Dikarya</taxon>
        <taxon>Ascomycota</taxon>
        <taxon>Pezizomycotina</taxon>
        <taxon>Sordariomycetes</taxon>
        <taxon>Hypocreomycetidae</taxon>
        <taxon>Hypocreales</taxon>
        <taxon>Clavicipitaceae</taxon>
        <taxon>Claviceps</taxon>
    </lineage>
</organism>
<comment type="caution">
    <text evidence="2">The sequence shown here is derived from an EMBL/GenBank/DDBJ whole genome shotgun (WGS) entry which is preliminary data.</text>
</comment>
<gene>
    <name evidence="2" type="ORF">CPUR_02993</name>
</gene>
<dbReference type="HOGENOM" id="CLU_2037824_0_0_1"/>
<dbReference type="VEuPathDB" id="FungiDB:CPUR_02993"/>
<evidence type="ECO:0000313" key="3">
    <source>
        <dbReference type="Proteomes" id="UP000016801"/>
    </source>
</evidence>
<name>M1W4H5_CLAP2</name>
<protein>
    <recommendedName>
        <fullName evidence="4">Cyanovirin-N domain-containing protein</fullName>
    </recommendedName>
</protein>
<feature type="chain" id="PRO_5004019018" description="Cyanovirin-N domain-containing protein" evidence="1">
    <location>
        <begin position="19"/>
        <end position="118"/>
    </location>
</feature>
<keyword evidence="3" id="KW-1185">Reference proteome</keyword>
<accession>M1W4H5</accession>
<sequence length="118" mass="12934">MKLFTSLPLALFACHALAQCIPGAFNGSEDQDGLEIRDQCSLGPHNRYTCRDEGKTVMTVVHKKDAFTFTAFAVDATVYINCDNGKNALFSCRVASSDTYFLPACENGVSSIYNVHQK</sequence>
<dbReference type="EMBL" id="CAGA01000013">
    <property type="protein sequence ID" value="CCE29300.1"/>
    <property type="molecule type" value="Genomic_DNA"/>
</dbReference>
<evidence type="ECO:0008006" key="4">
    <source>
        <dbReference type="Google" id="ProtNLM"/>
    </source>
</evidence>